<dbReference type="Proteomes" id="UP001165498">
    <property type="component" value="Unassembled WGS sequence"/>
</dbReference>
<keyword evidence="3" id="KW-1185">Reference proteome</keyword>
<accession>A0ABT1QWY7</accession>
<dbReference type="EMBL" id="JANFQO010000021">
    <property type="protein sequence ID" value="MCQ4166794.1"/>
    <property type="molecule type" value="Genomic_DNA"/>
</dbReference>
<evidence type="ECO:0000313" key="2">
    <source>
        <dbReference type="EMBL" id="MCQ4166794.1"/>
    </source>
</evidence>
<name>A0ABT1QWY7_9GAMM</name>
<comment type="caution">
    <text evidence="2">The sequence shown here is derived from an EMBL/GenBank/DDBJ whole genome shotgun (WGS) entry which is preliminary data.</text>
</comment>
<evidence type="ECO:0000313" key="3">
    <source>
        <dbReference type="Proteomes" id="UP001165498"/>
    </source>
</evidence>
<proteinExistence type="predicted"/>
<organism evidence="2 3">
    <name type="scientific">Tahibacter harae</name>
    <dbReference type="NCBI Taxonomy" id="2963937"/>
    <lineage>
        <taxon>Bacteria</taxon>
        <taxon>Pseudomonadati</taxon>
        <taxon>Pseudomonadota</taxon>
        <taxon>Gammaproteobacteria</taxon>
        <taxon>Lysobacterales</taxon>
        <taxon>Rhodanobacteraceae</taxon>
        <taxon>Tahibacter</taxon>
    </lineage>
</organism>
<evidence type="ECO:0000256" key="1">
    <source>
        <dbReference type="SAM" id="SignalP"/>
    </source>
</evidence>
<feature type="signal peptide" evidence="1">
    <location>
        <begin position="1"/>
        <end position="25"/>
    </location>
</feature>
<sequence length="111" mass="12307">MSNRLFPLLAALGLAMFAAAPAATADTLLMQRTQKEAGMNLPSRGMSMAQVESRFGEPRAKLDPRGGNRPQHPVINRWEYDNFIVYFEKTHVIDAVAKRADANEIGPKPVR</sequence>
<protein>
    <recommendedName>
        <fullName evidence="4">SmpA/OmlA family protein</fullName>
    </recommendedName>
</protein>
<feature type="chain" id="PRO_5045562681" description="SmpA/OmlA family protein" evidence="1">
    <location>
        <begin position="26"/>
        <end position="111"/>
    </location>
</feature>
<keyword evidence="1" id="KW-0732">Signal</keyword>
<reference evidence="2" key="1">
    <citation type="submission" date="2022-07" db="EMBL/GenBank/DDBJ databases">
        <title>Tahibacter sp., a new gammaproteobacterium isolated from the silt sample collected at pig farm.</title>
        <authorList>
            <person name="Chen H."/>
        </authorList>
    </citation>
    <scope>NUCLEOTIDE SEQUENCE</scope>
    <source>
        <strain evidence="2">P2K</strain>
    </source>
</reference>
<gene>
    <name evidence="2" type="ORF">NM961_18940</name>
</gene>
<dbReference type="RefSeq" id="WP_255915984.1">
    <property type="nucleotide sequence ID" value="NZ_JANFQO010000021.1"/>
</dbReference>
<evidence type="ECO:0008006" key="4">
    <source>
        <dbReference type="Google" id="ProtNLM"/>
    </source>
</evidence>